<dbReference type="PROSITE" id="PS51354">
    <property type="entry name" value="GLUTAREDOXIN_2"/>
    <property type="match status" value="1"/>
</dbReference>
<dbReference type="InterPro" id="IPR011767">
    <property type="entry name" value="GLR_AS"/>
</dbReference>
<gene>
    <name evidence="3" type="ORF">A458_11275</name>
</gene>
<dbReference type="eggNOG" id="COG0695">
    <property type="taxonomic scope" value="Bacteria"/>
</dbReference>
<dbReference type="Pfam" id="PF00462">
    <property type="entry name" value="Glutaredoxin"/>
    <property type="match status" value="1"/>
</dbReference>
<organism evidence="3 4">
    <name type="scientific">Stutzerimonas stutzeri CCUG 29243</name>
    <dbReference type="NCBI Taxonomy" id="1196835"/>
    <lineage>
        <taxon>Bacteria</taxon>
        <taxon>Pseudomonadati</taxon>
        <taxon>Pseudomonadota</taxon>
        <taxon>Gammaproteobacteria</taxon>
        <taxon>Pseudomonadales</taxon>
        <taxon>Pseudomonadaceae</taxon>
        <taxon>Stutzerimonas</taxon>
    </lineage>
</organism>
<accession>I4CTT5</accession>
<evidence type="ECO:0000313" key="3">
    <source>
        <dbReference type="EMBL" id="AFM33492.1"/>
    </source>
</evidence>
<dbReference type="AlphaFoldDB" id="I4CTT5"/>
<dbReference type="Proteomes" id="UP000006063">
    <property type="component" value="Chromosome"/>
</dbReference>
<feature type="domain" description="Glutaredoxin" evidence="2">
    <location>
        <begin position="30"/>
        <end position="96"/>
    </location>
</feature>
<protein>
    <recommendedName>
        <fullName evidence="2">Glutaredoxin domain-containing protein</fullName>
    </recommendedName>
</protein>
<dbReference type="EMBL" id="CP003677">
    <property type="protein sequence ID" value="AFM33492.1"/>
    <property type="molecule type" value="Genomic_DNA"/>
</dbReference>
<evidence type="ECO:0000256" key="1">
    <source>
        <dbReference type="SAM" id="SignalP"/>
    </source>
</evidence>
<evidence type="ECO:0000259" key="2">
    <source>
        <dbReference type="Pfam" id="PF00462"/>
    </source>
</evidence>
<dbReference type="PROSITE" id="PS00195">
    <property type="entry name" value="GLUTAREDOXIN_1"/>
    <property type="match status" value="1"/>
</dbReference>
<dbReference type="KEGG" id="psc:A458_11275"/>
<sequence>MYHVVLRGALLMLLGILASAHAFANATVLEVFVRDGCPHCSAAKAHLAKLSTQHPELEIRLREVNRDPATRADLLRLSRDAGVWPPAVPTFVIADQMYYLFRRARAEQPQAHKTTWRRAEAHQRAAMLPRGVVMLLQPQSLQ</sequence>
<dbReference type="Gene3D" id="3.40.30.10">
    <property type="entry name" value="Glutaredoxin"/>
    <property type="match status" value="1"/>
</dbReference>
<dbReference type="PATRIC" id="fig|1196835.3.peg.2271"/>
<name>I4CTT5_STUST</name>
<dbReference type="InterPro" id="IPR036249">
    <property type="entry name" value="Thioredoxin-like_sf"/>
</dbReference>
<proteinExistence type="predicted"/>
<feature type="chain" id="PRO_5003687497" description="Glutaredoxin domain-containing protein" evidence="1">
    <location>
        <begin position="25"/>
        <end position="142"/>
    </location>
</feature>
<dbReference type="RefSeq" id="WP_014820441.1">
    <property type="nucleotide sequence ID" value="NC_018028.1"/>
</dbReference>
<keyword evidence="1" id="KW-0732">Signal</keyword>
<evidence type="ECO:0000313" key="4">
    <source>
        <dbReference type="Proteomes" id="UP000006063"/>
    </source>
</evidence>
<dbReference type="SUPFAM" id="SSF52833">
    <property type="entry name" value="Thioredoxin-like"/>
    <property type="match status" value="1"/>
</dbReference>
<feature type="signal peptide" evidence="1">
    <location>
        <begin position="1"/>
        <end position="24"/>
    </location>
</feature>
<dbReference type="InterPro" id="IPR002109">
    <property type="entry name" value="Glutaredoxin"/>
</dbReference>
<reference evidence="3 4" key="1">
    <citation type="journal article" date="2012" name="J. Bacteriol.">
        <title>Complete Genome Sequence of the Naphthalene-Degrading Bacterium Pseudomonas stutzeri AN10 (CCUG 29243).</title>
        <authorList>
            <person name="Brunet-Galmes I."/>
            <person name="Busquets A."/>
            <person name="Pena A."/>
            <person name="Gomila M."/>
            <person name="Nogales B."/>
            <person name="Garcia-Valdes E."/>
            <person name="Lalucat J."/>
            <person name="Bennasar A."/>
            <person name="Bosch R."/>
        </authorList>
    </citation>
    <scope>NUCLEOTIDE SEQUENCE [LARGE SCALE GENOMIC DNA]</scope>
    <source>
        <strain evidence="3 4">CCUG 29243</strain>
    </source>
</reference>
<dbReference type="HOGENOM" id="CLU_1814186_0_0_6"/>